<dbReference type="GO" id="GO:0030288">
    <property type="term" value="C:outer membrane-bounded periplasmic space"/>
    <property type="evidence" value="ECO:0007669"/>
    <property type="project" value="TreeGrafter"/>
</dbReference>
<name>A0A4Y6V1C1_SACBS</name>
<comment type="subcellular location">
    <subcellularLocation>
        <location evidence="1">Cell envelope</location>
    </subcellularLocation>
</comment>
<feature type="compositionally biased region" description="Low complexity" evidence="3">
    <location>
        <begin position="15"/>
        <end position="43"/>
    </location>
</feature>
<dbReference type="Pfam" id="PF13407">
    <property type="entry name" value="Peripla_BP_4"/>
    <property type="match status" value="1"/>
</dbReference>
<dbReference type="GO" id="GO:0030246">
    <property type="term" value="F:carbohydrate binding"/>
    <property type="evidence" value="ECO:0007669"/>
    <property type="project" value="TreeGrafter"/>
</dbReference>
<dbReference type="Proteomes" id="UP000316968">
    <property type="component" value="Chromosome"/>
</dbReference>
<accession>A0A4Y6V1C1</accession>
<dbReference type="PANTHER" id="PTHR30036">
    <property type="entry name" value="D-XYLOSE-BINDING PERIPLASMIC PROTEIN"/>
    <property type="match status" value="1"/>
</dbReference>
<feature type="domain" description="Periplasmic binding protein" evidence="4">
    <location>
        <begin position="100"/>
        <end position="358"/>
    </location>
</feature>
<keyword evidence="2" id="KW-0732">Signal</keyword>
<dbReference type="InterPro" id="IPR050555">
    <property type="entry name" value="Bact_Solute-Bind_Prot2"/>
</dbReference>
<evidence type="ECO:0000313" key="5">
    <source>
        <dbReference type="EMBL" id="QDH23803.1"/>
    </source>
</evidence>
<evidence type="ECO:0000256" key="3">
    <source>
        <dbReference type="SAM" id="MobiDB-lite"/>
    </source>
</evidence>
<dbReference type="CDD" id="cd19991">
    <property type="entry name" value="PBP1_ABC_xylose_binding"/>
    <property type="match status" value="1"/>
</dbReference>
<gene>
    <name evidence="5" type="ORF">FFV09_15755</name>
</gene>
<dbReference type="PANTHER" id="PTHR30036:SF1">
    <property type="entry name" value="D-XYLOSE-BINDING PERIPLASMIC PROTEIN"/>
    <property type="match status" value="1"/>
</dbReference>
<dbReference type="EMBL" id="CP041217">
    <property type="protein sequence ID" value="QDH23803.1"/>
    <property type="molecule type" value="Genomic_DNA"/>
</dbReference>
<keyword evidence="6" id="KW-1185">Reference proteome</keyword>
<dbReference type="Gene3D" id="3.40.50.2300">
    <property type="match status" value="2"/>
</dbReference>
<feature type="compositionally biased region" description="Low complexity" evidence="3">
    <location>
        <begin position="54"/>
        <end position="84"/>
    </location>
</feature>
<dbReference type="InterPro" id="IPR025997">
    <property type="entry name" value="SBP_2_dom"/>
</dbReference>
<feature type="region of interest" description="Disordered" evidence="3">
    <location>
        <begin position="11"/>
        <end position="92"/>
    </location>
</feature>
<evidence type="ECO:0000313" key="6">
    <source>
        <dbReference type="Proteomes" id="UP000316968"/>
    </source>
</evidence>
<evidence type="ECO:0000259" key="4">
    <source>
        <dbReference type="Pfam" id="PF13407"/>
    </source>
</evidence>
<proteinExistence type="predicted"/>
<dbReference type="KEGG" id="saca:FFV09_15755"/>
<dbReference type="AlphaFoldDB" id="A0A4Y6V1C1"/>
<reference evidence="5 6" key="1">
    <citation type="submission" date="2019-06" db="EMBL/GenBank/DDBJ databases">
        <title>Saccharibacillus brassicae sp. nov., an endophytic bacterium isolated from Chinese cabbage seeds (Brassica pekinensis).</title>
        <authorList>
            <person name="Jiang L."/>
            <person name="Lee J."/>
            <person name="Kim S.W."/>
        </authorList>
    </citation>
    <scope>NUCLEOTIDE SEQUENCE [LARGE SCALE GENOMIC DNA]</scope>
    <source>
        <strain evidence="6">KCTC 43072 / ATSA2</strain>
    </source>
</reference>
<evidence type="ECO:0000256" key="1">
    <source>
        <dbReference type="ARBA" id="ARBA00004196"/>
    </source>
</evidence>
<organism evidence="5 6">
    <name type="scientific">Saccharibacillus brassicae</name>
    <dbReference type="NCBI Taxonomy" id="2583377"/>
    <lineage>
        <taxon>Bacteria</taxon>
        <taxon>Bacillati</taxon>
        <taxon>Bacillota</taxon>
        <taxon>Bacilli</taxon>
        <taxon>Bacillales</taxon>
        <taxon>Paenibacillaceae</taxon>
        <taxon>Saccharibacillus</taxon>
    </lineage>
</organism>
<protein>
    <submittedName>
        <fullName evidence="5">Substrate-binding domain-containing protein</fullName>
    </submittedName>
</protein>
<dbReference type="InterPro" id="IPR028082">
    <property type="entry name" value="Peripla_BP_I"/>
</dbReference>
<evidence type="ECO:0000256" key="2">
    <source>
        <dbReference type="ARBA" id="ARBA00022729"/>
    </source>
</evidence>
<dbReference type="SUPFAM" id="SSF53822">
    <property type="entry name" value="Periplasmic binding protein-like I"/>
    <property type="match status" value="1"/>
</dbReference>
<dbReference type="OrthoDB" id="9769193at2"/>
<sequence>MLLIALAACSGAQDAPPARAGGEAVAPAASAQPQPAESGAAADGADKGAGSAGGPDDPAGASQAAGDPAEASAVPAAADGDPGAVRTEPDAVSGEKRLTIGFAMDTLLEERWKKDRDLFVAAAAKLGADVKVKSAAGDDARQVAQAEAMISEGVDVLVVVPHNAESTAAIVSKAHKAGIKVLSYDRLITNADVDLYVSFDNVEVGRLQAQALVKLVPKGNYVYIGGADTDNNAHQFKDGAFEVLQPLISRGDIRVVYDQWSKDWKPMQALDNMREALRANGADGIDAVIVANDATAGGALQALEEYGLAGRIPVAGQDADVAAMRRIAAGTQTMTVYKPIGRLAEDTARLAVALANGDPAGATRRVNNGKIEVPSILLSPIAVDASNLDETVIADGFHSREDVYGAAGGE</sequence>